<dbReference type="Gene3D" id="3.30.1140.32">
    <property type="entry name" value="Ribosomal protein S3, C-terminal domain"/>
    <property type="match status" value="1"/>
</dbReference>
<keyword evidence="2 5" id="KW-0689">Ribosomal protein</keyword>
<dbReference type="SUPFAM" id="SSF54821">
    <property type="entry name" value="Ribosomal protein S3 C-terminal domain"/>
    <property type="match status" value="1"/>
</dbReference>
<organism evidence="5 6">
    <name type="scientific">Acorus gramineus</name>
    <name type="common">Dwarf sweet flag</name>
    <dbReference type="NCBI Taxonomy" id="55184"/>
    <lineage>
        <taxon>Eukaryota</taxon>
        <taxon>Viridiplantae</taxon>
        <taxon>Streptophyta</taxon>
        <taxon>Embryophyta</taxon>
        <taxon>Tracheophyta</taxon>
        <taxon>Spermatophyta</taxon>
        <taxon>Magnoliopsida</taxon>
        <taxon>Liliopsida</taxon>
        <taxon>Acoraceae</taxon>
        <taxon>Acorus</taxon>
    </lineage>
</organism>
<dbReference type="Proteomes" id="UP001179952">
    <property type="component" value="Unassembled WGS sequence"/>
</dbReference>
<feature type="region of interest" description="Disordered" evidence="4">
    <location>
        <begin position="37"/>
        <end position="66"/>
    </location>
</feature>
<name>A0AAV9ABM0_ACOGR</name>
<evidence type="ECO:0000256" key="1">
    <source>
        <dbReference type="ARBA" id="ARBA00010761"/>
    </source>
</evidence>
<comment type="similarity">
    <text evidence="1">Belongs to the universal ribosomal protein uS3 family.</text>
</comment>
<keyword evidence="3" id="KW-0687">Ribonucleoprotein</keyword>
<accession>A0AAV9ABM0</accession>
<evidence type="ECO:0000313" key="5">
    <source>
        <dbReference type="EMBL" id="KAK1261336.1"/>
    </source>
</evidence>
<dbReference type="AlphaFoldDB" id="A0AAV9ABM0"/>
<dbReference type="GO" id="GO:0005634">
    <property type="term" value="C:nucleus"/>
    <property type="evidence" value="ECO:0007669"/>
    <property type="project" value="TreeGrafter"/>
</dbReference>
<evidence type="ECO:0000256" key="2">
    <source>
        <dbReference type="ARBA" id="ARBA00022980"/>
    </source>
</evidence>
<comment type="caution">
    <text evidence="5">The sequence shown here is derived from an EMBL/GenBank/DDBJ whole genome shotgun (WGS) entry which is preliminary data.</text>
</comment>
<proteinExistence type="inferred from homology"/>
<protein>
    <submittedName>
        <fullName evidence="5">40S ribosomal protein S3-3</fullName>
    </submittedName>
</protein>
<dbReference type="PANTHER" id="PTHR11760">
    <property type="entry name" value="30S/40S RIBOSOMAL PROTEIN S3"/>
    <property type="match status" value="1"/>
</dbReference>
<dbReference type="InterPro" id="IPR057258">
    <property type="entry name" value="Ribosomal_uS3"/>
</dbReference>
<reference evidence="5" key="2">
    <citation type="submission" date="2023-06" db="EMBL/GenBank/DDBJ databases">
        <authorList>
            <person name="Ma L."/>
            <person name="Liu K.-W."/>
            <person name="Li Z."/>
            <person name="Hsiao Y.-Y."/>
            <person name="Qi Y."/>
            <person name="Fu T."/>
            <person name="Tang G."/>
            <person name="Zhang D."/>
            <person name="Sun W.-H."/>
            <person name="Liu D.-K."/>
            <person name="Li Y."/>
            <person name="Chen G.-Z."/>
            <person name="Liu X.-D."/>
            <person name="Liao X.-Y."/>
            <person name="Jiang Y.-T."/>
            <person name="Yu X."/>
            <person name="Hao Y."/>
            <person name="Huang J."/>
            <person name="Zhao X.-W."/>
            <person name="Ke S."/>
            <person name="Chen Y.-Y."/>
            <person name="Wu W.-L."/>
            <person name="Hsu J.-L."/>
            <person name="Lin Y.-F."/>
            <person name="Huang M.-D."/>
            <person name="Li C.-Y."/>
            <person name="Huang L."/>
            <person name="Wang Z.-W."/>
            <person name="Zhao X."/>
            <person name="Zhong W.-Y."/>
            <person name="Peng D.-H."/>
            <person name="Ahmad S."/>
            <person name="Lan S."/>
            <person name="Zhang J.-S."/>
            <person name="Tsai W.-C."/>
            <person name="Van De Peer Y."/>
            <person name="Liu Z.-J."/>
        </authorList>
    </citation>
    <scope>NUCLEOTIDE SEQUENCE</scope>
    <source>
        <strain evidence="5">SCP</strain>
        <tissue evidence="5">Leaves</tissue>
    </source>
</reference>
<dbReference type="EMBL" id="JAUJYN010000010">
    <property type="protein sequence ID" value="KAK1261336.1"/>
    <property type="molecule type" value="Genomic_DNA"/>
</dbReference>
<dbReference type="PANTHER" id="PTHR11760:SF69">
    <property type="entry name" value="SMALL RIBOSOMAL SUBUNIT PROTEIN US3X-RELATED"/>
    <property type="match status" value="1"/>
</dbReference>
<evidence type="ECO:0000256" key="4">
    <source>
        <dbReference type="SAM" id="MobiDB-lite"/>
    </source>
</evidence>
<dbReference type="GO" id="GO:0003735">
    <property type="term" value="F:structural constituent of ribosome"/>
    <property type="evidence" value="ECO:0007669"/>
    <property type="project" value="TreeGrafter"/>
</dbReference>
<gene>
    <name evidence="5" type="ORF">QJS04_geneDACA008932</name>
</gene>
<sequence length="214" mass="23156">MGLPELFSGDSASSKTGLLHLSRLHLLQSEPVKIGVKPSLGTRPANLSGQGPKKGQDLTGQNEPIGSRLGFRPQASHIGLQPGDRDWVLGPGSIAFNEAGWVILCIFCWPLRGAFTRGPRVVIVSGKLRAQCAKSMKFKDGYMISSGNPVNDYIDIAGVLGIKVKIMLDWDPKGIQGPKTPLPDLVTIHPPKEEDEYIMPSLPGEDIVWMDHTA</sequence>
<dbReference type="InterPro" id="IPR036419">
    <property type="entry name" value="Ribosomal_S3_C_sf"/>
</dbReference>
<keyword evidence="6" id="KW-1185">Reference proteome</keyword>
<reference evidence="5" key="1">
    <citation type="journal article" date="2023" name="Nat. Commun.">
        <title>Diploid and tetraploid genomes of Acorus and the evolution of monocots.</title>
        <authorList>
            <person name="Ma L."/>
            <person name="Liu K.W."/>
            <person name="Li Z."/>
            <person name="Hsiao Y.Y."/>
            <person name="Qi Y."/>
            <person name="Fu T."/>
            <person name="Tang G.D."/>
            <person name="Zhang D."/>
            <person name="Sun W.H."/>
            <person name="Liu D.K."/>
            <person name="Li Y."/>
            <person name="Chen G.Z."/>
            <person name="Liu X.D."/>
            <person name="Liao X.Y."/>
            <person name="Jiang Y.T."/>
            <person name="Yu X."/>
            <person name="Hao Y."/>
            <person name="Huang J."/>
            <person name="Zhao X.W."/>
            <person name="Ke S."/>
            <person name="Chen Y.Y."/>
            <person name="Wu W.L."/>
            <person name="Hsu J.L."/>
            <person name="Lin Y.F."/>
            <person name="Huang M.D."/>
            <person name="Li C.Y."/>
            <person name="Huang L."/>
            <person name="Wang Z.W."/>
            <person name="Zhao X."/>
            <person name="Zhong W.Y."/>
            <person name="Peng D.H."/>
            <person name="Ahmad S."/>
            <person name="Lan S."/>
            <person name="Zhang J.S."/>
            <person name="Tsai W.C."/>
            <person name="Van de Peer Y."/>
            <person name="Liu Z.J."/>
        </authorList>
    </citation>
    <scope>NUCLEOTIDE SEQUENCE</scope>
    <source>
        <strain evidence="5">SCP</strain>
    </source>
</reference>
<evidence type="ECO:0000256" key="3">
    <source>
        <dbReference type="ARBA" id="ARBA00023274"/>
    </source>
</evidence>
<dbReference type="GO" id="GO:0022627">
    <property type="term" value="C:cytosolic small ribosomal subunit"/>
    <property type="evidence" value="ECO:0007669"/>
    <property type="project" value="TreeGrafter"/>
</dbReference>
<evidence type="ECO:0000313" key="6">
    <source>
        <dbReference type="Proteomes" id="UP001179952"/>
    </source>
</evidence>